<evidence type="ECO:0000256" key="3">
    <source>
        <dbReference type="ARBA" id="ARBA00022679"/>
    </source>
</evidence>
<dbReference type="GO" id="GO:0016757">
    <property type="term" value="F:glycosyltransferase activity"/>
    <property type="evidence" value="ECO:0007669"/>
    <property type="project" value="UniProtKB-KW"/>
</dbReference>
<feature type="transmembrane region" description="Helical" evidence="4">
    <location>
        <begin position="338"/>
        <end position="362"/>
    </location>
</feature>
<comment type="similarity">
    <text evidence="1">Belongs to the glycosyltransferase 2 family.</text>
</comment>
<dbReference type="Pfam" id="PF00535">
    <property type="entry name" value="Glycos_transf_2"/>
    <property type="match status" value="1"/>
</dbReference>
<sequence length="368" mass="42645">MLPVTLLLVLLVCVLVQAAYAFYYFYPLSNYTAPNTTTSQVPVTVIICAHNEYENLQELLPALLSQEYSAFEIIVVNDRSTDETANLIRQWQRNYSQVRLVNIYETPAGFNSKKYALTLGIRVARYEYLLLTDADCKPLSNNWIESMQRGFARGADVIIGYSPYVKQPGFLNYLIRYETLLTAIQYLSFSLKKNAYMAVGRNVAYTKKCFYQNKGFASHIRILGGDDDLFVQDAVVRSTIDIEISKDAQTISKPKQTYSEWITQKRRHLQVGLQYKLSDRLRIGTFMLSNIFFYLIWFLMLLLQQYLWLLGILFLVRIIVLLAGYARIARKLNEQQSVIKMVALDAAYFLHYLFLGVSVLMFKKVRWK</sequence>
<proteinExistence type="inferred from homology"/>
<evidence type="ECO:0000313" key="6">
    <source>
        <dbReference type="EMBL" id="QMU27307.1"/>
    </source>
</evidence>
<accession>A0A7L7L3D0</accession>
<dbReference type="InterPro" id="IPR001173">
    <property type="entry name" value="Glyco_trans_2-like"/>
</dbReference>
<dbReference type="InterPro" id="IPR029044">
    <property type="entry name" value="Nucleotide-diphossugar_trans"/>
</dbReference>
<dbReference type="Gene3D" id="3.90.550.10">
    <property type="entry name" value="Spore Coat Polysaccharide Biosynthesis Protein SpsA, Chain A"/>
    <property type="match status" value="1"/>
</dbReference>
<reference evidence="6 7" key="1">
    <citation type="submission" date="2020-08" db="EMBL/GenBank/DDBJ databases">
        <title>Adhaeribacter dokdonensis sp. nov., isolated from the rhizosphere of Elymus tsukushiensis, a plant native to the Dokdo Islands, Republic of Korea.</title>
        <authorList>
            <person name="Ghim S.Y."/>
        </authorList>
    </citation>
    <scope>NUCLEOTIDE SEQUENCE [LARGE SCALE GENOMIC DNA]</scope>
    <source>
        <strain evidence="6 7">KUDC8001</strain>
    </source>
</reference>
<evidence type="ECO:0000256" key="1">
    <source>
        <dbReference type="ARBA" id="ARBA00006739"/>
    </source>
</evidence>
<dbReference type="EMBL" id="CP055153">
    <property type="protein sequence ID" value="QMU27307.1"/>
    <property type="molecule type" value="Genomic_DNA"/>
</dbReference>
<name>A0A7L7L3D0_9BACT</name>
<feature type="domain" description="Glycosyltransferase 2-like" evidence="5">
    <location>
        <begin position="44"/>
        <end position="208"/>
    </location>
</feature>
<evidence type="ECO:0000313" key="7">
    <source>
        <dbReference type="Proteomes" id="UP000514509"/>
    </source>
</evidence>
<dbReference type="RefSeq" id="WP_182414503.1">
    <property type="nucleotide sequence ID" value="NZ_CP055153.1"/>
</dbReference>
<feature type="transmembrane region" description="Helical" evidence="4">
    <location>
        <begin position="306"/>
        <end position="326"/>
    </location>
</feature>
<evidence type="ECO:0000259" key="5">
    <source>
        <dbReference type="Pfam" id="PF00535"/>
    </source>
</evidence>
<dbReference type="PANTHER" id="PTHR43630">
    <property type="entry name" value="POLY-BETA-1,6-N-ACETYL-D-GLUCOSAMINE SYNTHASE"/>
    <property type="match status" value="1"/>
</dbReference>
<gene>
    <name evidence="6" type="ORF">HUW48_04330</name>
</gene>
<dbReference type="KEGG" id="add:HUW48_04330"/>
<keyword evidence="4" id="KW-0472">Membrane</keyword>
<dbReference type="Proteomes" id="UP000514509">
    <property type="component" value="Chromosome"/>
</dbReference>
<keyword evidence="4" id="KW-0812">Transmembrane</keyword>
<dbReference type="PANTHER" id="PTHR43630:SF1">
    <property type="entry name" value="POLY-BETA-1,6-N-ACETYL-D-GLUCOSAMINE SYNTHASE"/>
    <property type="match status" value="1"/>
</dbReference>
<protein>
    <submittedName>
        <fullName evidence="6">Glycosyltransferase</fullName>
    </submittedName>
</protein>
<keyword evidence="2" id="KW-0328">Glycosyltransferase</keyword>
<keyword evidence="4" id="KW-1133">Transmembrane helix</keyword>
<organism evidence="6 7">
    <name type="scientific">Adhaeribacter radiodurans</name>
    <dbReference type="NCBI Taxonomy" id="2745197"/>
    <lineage>
        <taxon>Bacteria</taxon>
        <taxon>Pseudomonadati</taxon>
        <taxon>Bacteroidota</taxon>
        <taxon>Cytophagia</taxon>
        <taxon>Cytophagales</taxon>
        <taxon>Hymenobacteraceae</taxon>
        <taxon>Adhaeribacter</taxon>
    </lineage>
</organism>
<dbReference type="SUPFAM" id="SSF53448">
    <property type="entry name" value="Nucleotide-diphospho-sugar transferases"/>
    <property type="match status" value="1"/>
</dbReference>
<feature type="transmembrane region" description="Helical" evidence="4">
    <location>
        <begin position="281"/>
        <end position="299"/>
    </location>
</feature>
<evidence type="ECO:0000256" key="4">
    <source>
        <dbReference type="SAM" id="Phobius"/>
    </source>
</evidence>
<keyword evidence="7" id="KW-1185">Reference proteome</keyword>
<keyword evidence="3 6" id="KW-0808">Transferase</keyword>
<dbReference type="AlphaFoldDB" id="A0A7L7L3D0"/>
<evidence type="ECO:0000256" key="2">
    <source>
        <dbReference type="ARBA" id="ARBA00022676"/>
    </source>
</evidence>